<dbReference type="Pfam" id="PF14907">
    <property type="entry name" value="NTP_transf_5"/>
    <property type="match status" value="1"/>
</dbReference>
<organism evidence="1 2">
    <name type="scientific">Thioalkalivibrio denitrificans</name>
    <dbReference type="NCBI Taxonomy" id="108003"/>
    <lineage>
        <taxon>Bacteria</taxon>
        <taxon>Pseudomonadati</taxon>
        <taxon>Pseudomonadota</taxon>
        <taxon>Gammaproteobacteria</taxon>
        <taxon>Chromatiales</taxon>
        <taxon>Ectothiorhodospiraceae</taxon>
        <taxon>Thioalkalivibrio</taxon>
    </lineage>
</organism>
<dbReference type="EMBL" id="MVBK01000123">
    <property type="protein sequence ID" value="OOG21787.1"/>
    <property type="molecule type" value="Genomic_DNA"/>
</dbReference>
<dbReference type="OrthoDB" id="5497963at2"/>
<keyword evidence="2" id="KW-1185">Reference proteome</keyword>
<gene>
    <name evidence="1" type="ORF">B1C78_16025</name>
</gene>
<comment type="caution">
    <text evidence="1">The sequence shown here is derived from an EMBL/GenBank/DDBJ whole genome shotgun (WGS) entry which is preliminary data.</text>
</comment>
<evidence type="ECO:0008006" key="3">
    <source>
        <dbReference type="Google" id="ProtNLM"/>
    </source>
</evidence>
<dbReference type="AlphaFoldDB" id="A0A1V3N9K4"/>
<reference evidence="1 2" key="1">
    <citation type="submission" date="2017-02" db="EMBL/GenBank/DDBJ databases">
        <title>Genomic diversity within the haloalkaliphilic genus Thioalkalivibrio.</title>
        <authorList>
            <person name="Ahn A.-C."/>
            <person name="Meier-Kolthoff J."/>
            <person name="Overmars L."/>
            <person name="Richter M."/>
            <person name="Woyke T."/>
            <person name="Sorokin D.Y."/>
            <person name="Muyzer G."/>
        </authorList>
    </citation>
    <scope>NUCLEOTIDE SEQUENCE [LARGE SCALE GENOMIC DNA]</scope>
    <source>
        <strain evidence="1 2">ALJD</strain>
    </source>
</reference>
<name>A0A1V3N9K4_9GAMM</name>
<dbReference type="STRING" id="108003.B1C78_16025"/>
<sequence length="371" mass="42056">MTPGTRLLLTALTRPETVAERSLEELDLLVRVARMASLEARLCHLLRDHGVLDTLPDGPRRHLEAAAMVSDRQQDMARWEVAQIHRALYPRGIPVVVLKGAAYVLAGLPCARGRLFTDVDILVPRGALHDTERALFANGWVNQTQDAYDQSYYRRWMHELPPLTHVMRKSTLDVHHTILPPTARLKPDAGRLLADAVPISGVDDLYVLAPVDMVLHSATHLFHDGELEHGLRDLTDLDDLLRHFGQDPDFWPALVARARQMDLIRPLYYGLRYTQAFLSTPIPGTVVEELSDAGPTTPLRPLMDILFHRGLAPHHWCCDDALSGVARWLLYVRSHYLRMPLHLLIPHLVRKAIRKRLQEDSKRTAPVLPRP</sequence>
<dbReference type="InterPro" id="IPR039498">
    <property type="entry name" value="NTP_transf_5"/>
</dbReference>
<dbReference type="RefSeq" id="WP_077280159.1">
    <property type="nucleotide sequence ID" value="NZ_MVBK01000123.1"/>
</dbReference>
<evidence type="ECO:0000313" key="1">
    <source>
        <dbReference type="EMBL" id="OOG21787.1"/>
    </source>
</evidence>
<dbReference type="Proteomes" id="UP000189462">
    <property type="component" value="Unassembled WGS sequence"/>
</dbReference>
<accession>A0A1V3N9K4</accession>
<proteinExistence type="predicted"/>
<evidence type="ECO:0000313" key="2">
    <source>
        <dbReference type="Proteomes" id="UP000189462"/>
    </source>
</evidence>
<protein>
    <recommendedName>
        <fullName evidence="3">Nucleotidyltransferase</fullName>
    </recommendedName>
</protein>